<gene>
    <name evidence="1" type="ORF">RHP51_05040</name>
</gene>
<organism evidence="1 2">
    <name type="scientific">Thalassobellus suaedae</name>
    <dbReference type="NCBI Taxonomy" id="3074124"/>
    <lineage>
        <taxon>Bacteria</taxon>
        <taxon>Pseudomonadati</taxon>
        <taxon>Bacteroidota</taxon>
        <taxon>Flavobacteriia</taxon>
        <taxon>Flavobacteriales</taxon>
        <taxon>Flavobacteriaceae</taxon>
        <taxon>Thalassobellus</taxon>
    </lineage>
</organism>
<reference evidence="1 2" key="1">
    <citation type="submission" date="2023-09" db="EMBL/GenBank/DDBJ databases">
        <title>Thalassobella suaedae gen. nov., sp. nov., a marine bacterium of the family Flavobacteriaceae isolated from a halophyte Suaeda japonica.</title>
        <authorList>
            <person name="Lee S.Y."/>
            <person name="Hwang C.Y."/>
        </authorList>
    </citation>
    <scope>NUCLEOTIDE SEQUENCE [LARGE SCALE GENOMIC DNA]</scope>
    <source>
        <strain evidence="1 2">HL-DH14</strain>
    </source>
</reference>
<protein>
    <submittedName>
        <fullName evidence="1">Uncharacterized protein</fullName>
    </submittedName>
</protein>
<name>A0ABY9XVT6_9FLAO</name>
<accession>A0ABY9XVT6</accession>
<dbReference type="EMBL" id="CP134537">
    <property type="protein sequence ID" value="WNH10067.1"/>
    <property type="molecule type" value="Genomic_DNA"/>
</dbReference>
<dbReference type="RefSeq" id="WP_415866416.1">
    <property type="nucleotide sequence ID" value="NZ_CP134537.1"/>
</dbReference>
<dbReference type="Proteomes" id="UP001302806">
    <property type="component" value="Chromosome"/>
</dbReference>
<evidence type="ECO:0000313" key="2">
    <source>
        <dbReference type="Proteomes" id="UP001302806"/>
    </source>
</evidence>
<sequence>MKPKKFIIGIDPDTEKSGVALKCEGNITLHNWRFFDLYDNLNNLQEDGVKMLVLVEGGWLNKSNWHKKEKGSAAINAKIGSHTGANHETGKKIVEMLEYLKIPHRVIKPTKTKIKAKLFKMITKIDVRTNQEQRDAYMLIHGL</sequence>
<evidence type="ECO:0000313" key="1">
    <source>
        <dbReference type="EMBL" id="WNH10067.1"/>
    </source>
</evidence>
<proteinExistence type="predicted"/>